<gene>
    <name evidence="3" type="ORF">EUA04_09390</name>
</gene>
<feature type="region of interest" description="Disordered" evidence="1">
    <location>
        <begin position="83"/>
        <end position="113"/>
    </location>
</feature>
<evidence type="ECO:0000256" key="2">
    <source>
        <dbReference type="SAM" id="SignalP"/>
    </source>
</evidence>
<comment type="caution">
    <text evidence="3">The sequence shown here is derived from an EMBL/GenBank/DDBJ whole genome shotgun (WGS) entry which is preliminary data.</text>
</comment>
<accession>A0A4R5X9M2</accession>
<dbReference type="Proteomes" id="UP000294952">
    <property type="component" value="Unassembled WGS sequence"/>
</dbReference>
<sequence>MRRSAGVFAAGVFVAALVEAAPPAAADCTSAGGTTICSQGEVRGADTGNGPSGSSGPYVPYPCEYDWYCNDGVTWDINMDWDPGVGIGAPGRPGNRPGGGGGRPGGGGRGGRR</sequence>
<dbReference type="AlphaFoldDB" id="A0A4R5X9M2"/>
<evidence type="ECO:0000256" key="1">
    <source>
        <dbReference type="SAM" id="MobiDB-lite"/>
    </source>
</evidence>
<evidence type="ECO:0000313" key="3">
    <source>
        <dbReference type="EMBL" id="TDL10127.1"/>
    </source>
</evidence>
<feature type="compositionally biased region" description="Low complexity" evidence="1">
    <location>
        <begin position="48"/>
        <end position="58"/>
    </location>
</feature>
<reference evidence="3 4" key="1">
    <citation type="submission" date="2019-01" db="EMBL/GenBank/DDBJ databases">
        <title>High-quality-draft genome sequences of five non-tuberculosis mycobacteriaceae isolated from a nosocomial environment.</title>
        <authorList>
            <person name="Tiago I."/>
            <person name="Alarico S."/>
            <person name="Pereira S.G."/>
            <person name="Coelho C."/>
            <person name="Maranha A."/>
            <person name="Empadinhas N."/>
        </authorList>
    </citation>
    <scope>NUCLEOTIDE SEQUENCE [LARGE SCALE GENOMIC DNA]</scope>
    <source>
        <strain evidence="3 4">22DIII</strain>
    </source>
</reference>
<feature type="signal peptide" evidence="2">
    <location>
        <begin position="1"/>
        <end position="20"/>
    </location>
</feature>
<keyword evidence="2" id="KW-0732">Signal</keyword>
<proteinExistence type="predicted"/>
<dbReference type="RefSeq" id="WP_133413489.1">
    <property type="nucleotide sequence ID" value="NZ_SDLP01000002.1"/>
</dbReference>
<protein>
    <submittedName>
        <fullName evidence="3">Uncharacterized protein</fullName>
    </submittedName>
</protein>
<dbReference type="EMBL" id="SDLP01000002">
    <property type="protein sequence ID" value="TDL10127.1"/>
    <property type="molecule type" value="Genomic_DNA"/>
</dbReference>
<name>A0A4R5X9M2_9MYCO</name>
<feature type="chain" id="PRO_5039567473" evidence="2">
    <location>
        <begin position="21"/>
        <end position="113"/>
    </location>
</feature>
<evidence type="ECO:0000313" key="4">
    <source>
        <dbReference type="Proteomes" id="UP000294952"/>
    </source>
</evidence>
<feature type="region of interest" description="Disordered" evidence="1">
    <location>
        <begin position="39"/>
        <end position="58"/>
    </location>
</feature>
<feature type="compositionally biased region" description="Gly residues" evidence="1">
    <location>
        <begin position="85"/>
        <end position="113"/>
    </location>
</feature>
<organism evidence="3 4">
    <name type="scientific">Mycolicibacterium obuense</name>
    <dbReference type="NCBI Taxonomy" id="1807"/>
    <lineage>
        <taxon>Bacteria</taxon>
        <taxon>Bacillati</taxon>
        <taxon>Actinomycetota</taxon>
        <taxon>Actinomycetes</taxon>
        <taxon>Mycobacteriales</taxon>
        <taxon>Mycobacteriaceae</taxon>
        <taxon>Mycolicibacterium</taxon>
    </lineage>
</organism>